<dbReference type="Proteomes" id="UP000647172">
    <property type="component" value="Unassembled WGS sequence"/>
</dbReference>
<sequence length="387" mass="39986">MAHSPIMATWTAMAGTHQFTADDEPSATAAAGALCAYGFAKVTADPARLGPGWTVTAWDEGPYPVDAVGHRQIEAVADAAAAVVRAHGVRADGGTRCDPAMLQTLRDRRTAAVTRENPGARPPVPEIVLAPAPPSAPLPLVPDTAADGEIALPGLRDVRWAELSHAHGPAEDIPDLLLALADPDGDWDDTLDELFGDNLLHQGTCYPATAAALPFLTRLIRSGALPAGRRLDLYVWLLVAADGLLADLVADAGTAEVTGAEPRPGPWAPEVHAAVGDQVAALVTRWDDEPPRIRLVLACLAALFPERGGALAAGMAALAAEHAGTSQGAFLSLAHALISGADGRAEDLAAGIVAWDDSCEEGWLRAPGLPVAVRAGHVLADGVLRVL</sequence>
<evidence type="ECO:0000313" key="1">
    <source>
        <dbReference type="EMBL" id="GIE54185.1"/>
    </source>
</evidence>
<comment type="caution">
    <text evidence="1">The sequence shown here is derived from an EMBL/GenBank/DDBJ whole genome shotgun (WGS) entry which is preliminary data.</text>
</comment>
<accession>A0A919MY71</accession>
<gene>
    <name evidence="1" type="ORF">Ani05nite_77190</name>
</gene>
<evidence type="ECO:0000313" key="2">
    <source>
        <dbReference type="Proteomes" id="UP000647172"/>
    </source>
</evidence>
<dbReference type="AlphaFoldDB" id="A0A919MY71"/>
<keyword evidence="2" id="KW-1185">Reference proteome</keyword>
<protein>
    <submittedName>
        <fullName evidence="1">Uncharacterized protein</fullName>
    </submittedName>
</protein>
<dbReference type="EMBL" id="BOMQ01000097">
    <property type="protein sequence ID" value="GIE54185.1"/>
    <property type="molecule type" value="Genomic_DNA"/>
</dbReference>
<organism evidence="1 2">
    <name type="scientific">Actinoplanes nipponensis</name>
    <dbReference type="NCBI Taxonomy" id="135950"/>
    <lineage>
        <taxon>Bacteria</taxon>
        <taxon>Bacillati</taxon>
        <taxon>Actinomycetota</taxon>
        <taxon>Actinomycetes</taxon>
        <taxon>Micromonosporales</taxon>
        <taxon>Micromonosporaceae</taxon>
        <taxon>Actinoplanes</taxon>
    </lineage>
</organism>
<proteinExistence type="predicted"/>
<name>A0A919MY71_9ACTN</name>
<reference evidence="1" key="1">
    <citation type="submission" date="2021-01" db="EMBL/GenBank/DDBJ databases">
        <title>Whole genome shotgun sequence of Actinoplanes nipponensis NBRC 14063.</title>
        <authorList>
            <person name="Komaki H."/>
            <person name="Tamura T."/>
        </authorList>
    </citation>
    <scope>NUCLEOTIDE SEQUENCE</scope>
    <source>
        <strain evidence="1">NBRC 14063</strain>
    </source>
</reference>